<dbReference type="AlphaFoldDB" id="F0YR11"/>
<evidence type="ECO:0000256" key="5">
    <source>
        <dbReference type="ARBA" id="ARBA00023002"/>
    </source>
</evidence>
<evidence type="ECO:0000256" key="3">
    <source>
        <dbReference type="ARBA" id="ARBA00022896"/>
    </source>
</evidence>
<dbReference type="GO" id="GO:0031418">
    <property type="term" value="F:L-ascorbic acid binding"/>
    <property type="evidence" value="ECO:0007669"/>
    <property type="project" value="UniProtKB-KW"/>
</dbReference>
<evidence type="ECO:0000313" key="9">
    <source>
        <dbReference type="Proteomes" id="UP000002729"/>
    </source>
</evidence>
<dbReference type="InterPro" id="IPR051559">
    <property type="entry name" value="HIF_prolyl_hydroxylases"/>
</dbReference>
<organism evidence="9">
    <name type="scientific">Aureococcus anophagefferens</name>
    <name type="common">Harmful bloom alga</name>
    <dbReference type="NCBI Taxonomy" id="44056"/>
    <lineage>
        <taxon>Eukaryota</taxon>
        <taxon>Sar</taxon>
        <taxon>Stramenopiles</taxon>
        <taxon>Ochrophyta</taxon>
        <taxon>Pelagophyceae</taxon>
        <taxon>Pelagomonadales</taxon>
        <taxon>Pelagomonadaceae</taxon>
        <taxon>Aureococcus</taxon>
    </lineage>
</organism>
<dbReference type="EMBL" id="GL833518">
    <property type="protein sequence ID" value="EGB02448.1"/>
    <property type="molecule type" value="Genomic_DNA"/>
</dbReference>
<dbReference type="PROSITE" id="PS51471">
    <property type="entry name" value="FE2OG_OXY"/>
    <property type="match status" value="1"/>
</dbReference>
<keyword evidence="5" id="KW-0560">Oxidoreductase</keyword>
<dbReference type="InterPro" id="IPR006620">
    <property type="entry name" value="Pro_4_hyd_alph"/>
</dbReference>
<keyword evidence="3" id="KW-0847">Vitamin C</keyword>
<keyword evidence="4" id="KW-0223">Dioxygenase</keyword>
<evidence type="ECO:0000313" key="8">
    <source>
        <dbReference type="EMBL" id="EGB02448.1"/>
    </source>
</evidence>
<dbReference type="InterPro" id="IPR005123">
    <property type="entry name" value="Oxoglu/Fe-dep_dioxygenase_dom"/>
</dbReference>
<sequence>LPDFKAVLSDATGDALRTQGYAVVDGAFGETWAHCLRDDIITLAERRQLGRNQTHIVAAGETRLLEKDRIFEAELTAPRAEAPFLTRLWAAAALRERLSALLGRTLGRQTLKVQVNGGGGACFPLHFDSDPLLDDRVVTCIVYLNPDWAPGHGGELRLVPFPYAAATVDPRFDRLALFSSPDLLHRVLPSAAPRLCLTLWF</sequence>
<proteinExistence type="predicted"/>
<dbReference type="PANTHER" id="PTHR12907:SF26">
    <property type="entry name" value="HIF PROLYL HYDROXYLASE, ISOFORM C"/>
    <property type="match status" value="1"/>
</dbReference>
<evidence type="ECO:0000256" key="2">
    <source>
        <dbReference type="ARBA" id="ARBA00022723"/>
    </source>
</evidence>
<dbReference type="GO" id="GO:0031543">
    <property type="term" value="F:peptidyl-proline dioxygenase activity"/>
    <property type="evidence" value="ECO:0007669"/>
    <property type="project" value="TreeGrafter"/>
</dbReference>
<dbReference type="Proteomes" id="UP000002729">
    <property type="component" value="Unassembled WGS sequence"/>
</dbReference>
<evidence type="ECO:0000256" key="4">
    <source>
        <dbReference type="ARBA" id="ARBA00022964"/>
    </source>
</evidence>
<dbReference type="eggNOG" id="KOG3710">
    <property type="taxonomic scope" value="Eukaryota"/>
</dbReference>
<accession>F0YR11</accession>
<dbReference type="SUPFAM" id="SSF51197">
    <property type="entry name" value="Clavaminate synthase-like"/>
    <property type="match status" value="1"/>
</dbReference>
<comment type="cofactor">
    <cofactor evidence="1">
        <name>L-ascorbate</name>
        <dbReference type="ChEBI" id="CHEBI:38290"/>
    </cofactor>
</comment>
<dbReference type="InParanoid" id="F0YR11"/>
<dbReference type="SMART" id="SM00702">
    <property type="entry name" value="P4Hc"/>
    <property type="match status" value="1"/>
</dbReference>
<evidence type="ECO:0000256" key="1">
    <source>
        <dbReference type="ARBA" id="ARBA00001961"/>
    </source>
</evidence>
<dbReference type="RefSeq" id="XP_009042850.1">
    <property type="nucleotide sequence ID" value="XM_009044602.1"/>
</dbReference>
<gene>
    <name evidence="8" type="ORF">AURANDRAFT_16893</name>
</gene>
<protein>
    <recommendedName>
        <fullName evidence="7">Fe2OG dioxygenase domain-containing protein</fullName>
    </recommendedName>
</protein>
<dbReference type="OMA" id="MVYYLNP"/>
<keyword evidence="6" id="KW-0408">Iron</keyword>
<name>F0YR11_AURAN</name>
<dbReference type="PANTHER" id="PTHR12907">
    <property type="entry name" value="EGL NINE HOMOLOG-RELATED"/>
    <property type="match status" value="1"/>
</dbReference>
<dbReference type="KEGG" id="aaf:AURANDRAFT_16893"/>
<evidence type="ECO:0000259" key="7">
    <source>
        <dbReference type="PROSITE" id="PS51471"/>
    </source>
</evidence>
<feature type="domain" description="Fe2OG dioxygenase" evidence="7">
    <location>
        <begin position="107"/>
        <end position="201"/>
    </location>
</feature>
<dbReference type="Pfam" id="PF13640">
    <property type="entry name" value="2OG-FeII_Oxy_3"/>
    <property type="match status" value="1"/>
</dbReference>
<dbReference type="InterPro" id="IPR044862">
    <property type="entry name" value="Pro_4_hyd_alph_FE2OG_OXY"/>
</dbReference>
<keyword evidence="9" id="KW-1185">Reference proteome</keyword>
<feature type="non-terminal residue" evidence="8">
    <location>
        <position position="201"/>
    </location>
</feature>
<dbReference type="Gene3D" id="2.60.120.620">
    <property type="entry name" value="q2cbj1_9rhob like domain"/>
    <property type="match status" value="1"/>
</dbReference>
<dbReference type="OrthoDB" id="76265at2759"/>
<keyword evidence="2" id="KW-0479">Metal-binding</keyword>
<evidence type="ECO:0000256" key="6">
    <source>
        <dbReference type="ARBA" id="ARBA00023004"/>
    </source>
</evidence>
<dbReference type="GO" id="GO:0008198">
    <property type="term" value="F:ferrous iron binding"/>
    <property type="evidence" value="ECO:0007669"/>
    <property type="project" value="TreeGrafter"/>
</dbReference>
<feature type="non-terminal residue" evidence="8">
    <location>
        <position position="1"/>
    </location>
</feature>
<dbReference type="GO" id="GO:0071456">
    <property type="term" value="P:cellular response to hypoxia"/>
    <property type="evidence" value="ECO:0007669"/>
    <property type="project" value="TreeGrafter"/>
</dbReference>
<dbReference type="GeneID" id="20218737"/>
<reference evidence="8 9" key="1">
    <citation type="journal article" date="2011" name="Proc. Natl. Acad. Sci. U.S.A.">
        <title>Niche of harmful alga Aureococcus anophagefferens revealed through ecogenomics.</title>
        <authorList>
            <person name="Gobler C.J."/>
            <person name="Berry D.L."/>
            <person name="Dyhrman S.T."/>
            <person name="Wilhelm S.W."/>
            <person name="Salamov A."/>
            <person name="Lobanov A.V."/>
            <person name="Zhang Y."/>
            <person name="Collier J.L."/>
            <person name="Wurch L.L."/>
            <person name="Kustka A.B."/>
            <person name="Dill B.D."/>
            <person name="Shah M."/>
            <person name="VerBerkmoes N.C."/>
            <person name="Kuo A."/>
            <person name="Terry A."/>
            <person name="Pangilinan J."/>
            <person name="Lindquist E.A."/>
            <person name="Lucas S."/>
            <person name="Paulsen I.T."/>
            <person name="Hattenrath-Lehmann T.K."/>
            <person name="Talmage S.C."/>
            <person name="Walker E.A."/>
            <person name="Koch F."/>
            <person name="Burson A.M."/>
            <person name="Marcoval M.A."/>
            <person name="Tang Y.Z."/>
            <person name="Lecleir G.R."/>
            <person name="Coyne K.J."/>
            <person name="Berg G.M."/>
            <person name="Bertrand E.M."/>
            <person name="Saito M.A."/>
            <person name="Gladyshev V.N."/>
            <person name="Grigoriev I.V."/>
        </authorList>
    </citation>
    <scope>NUCLEOTIDE SEQUENCE [LARGE SCALE GENOMIC DNA]</scope>
    <source>
        <strain evidence="9">CCMP 1984</strain>
    </source>
</reference>